<organism evidence="2 3">
    <name type="scientific">Pengzhenrongella sicca</name>
    <dbReference type="NCBI Taxonomy" id="2819238"/>
    <lineage>
        <taxon>Bacteria</taxon>
        <taxon>Bacillati</taxon>
        <taxon>Actinomycetota</taxon>
        <taxon>Actinomycetes</taxon>
        <taxon>Micrococcales</taxon>
        <taxon>Pengzhenrongella</taxon>
    </lineage>
</organism>
<sequence length="191" mass="20486">MPGLDGYVSDAAYTCDNCGRLSVVTWWTSYDPSDSYRDGEPQTYDRSRWSPLPAVSEDFPDVPEAIGAAASEVFLCQSVGAFRAACALARAVVEATAKDQGITGSGILAKIDALHAKGIIRAAVQESAHEIRHLGNEVAHGDFADPITAEDAAENLELMTELLNEVYQAPARTARVREARIARKSSSGDRS</sequence>
<dbReference type="InterPro" id="IPR025285">
    <property type="entry name" value="DUF4145"/>
</dbReference>
<evidence type="ECO:0000313" key="3">
    <source>
        <dbReference type="Proteomes" id="UP000663937"/>
    </source>
</evidence>
<evidence type="ECO:0000313" key="2">
    <source>
        <dbReference type="EMBL" id="QTE30887.1"/>
    </source>
</evidence>
<name>A0A8A4ZK30_9MICO</name>
<reference evidence="2" key="1">
    <citation type="submission" date="2021-03" db="EMBL/GenBank/DDBJ databases">
        <title>Pengzhenrongella sicca gen. nov., sp. nov., a new member of suborder Micrococcineae isolated from High-Arctic tundra soil.</title>
        <authorList>
            <person name="Peng F."/>
        </authorList>
    </citation>
    <scope>NUCLEOTIDE SEQUENCE</scope>
    <source>
        <strain evidence="2">LRZ-2</strain>
    </source>
</reference>
<dbReference type="AlphaFoldDB" id="A0A8A4ZK30"/>
<gene>
    <name evidence="2" type="ORF">J4E96_08165</name>
</gene>
<dbReference type="Pfam" id="PF13643">
    <property type="entry name" value="DUF4145"/>
    <property type="match status" value="1"/>
</dbReference>
<dbReference type="Proteomes" id="UP000663937">
    <property type="component" value="Chromosome"/>
</dbReference>
<protein>
    <submittedName>
        <fullName evidence="2">DUF4145 domain-containing protein</fullName>
    </submittedName>
</protein>
<keyword evidence="3" id="KW-1185">Reference proteome</keyword>
<dbReference type="RefSeq" id="WP_227425262.1">
    <property type="nucleotide sequence ID" value="NZ_CP071868.1"/>
</dbReference>
<proteinExistence type="predicted"/>
<accession>A0A8A4ZK30</accession>
<dbReference type="EMBL" id="CP071868">
    <property type="protein sequence ID" value="QTE30887.1"/>
    <property type="molecule type" value="Genomic_DNA"/>
</dbReference>
<evidence type="ECO:0000259" key="1">
    <source>
        <dbReference type="Pfam" id="PF13643"/>
    </source>
</evidence>
<feature type="domain" description="DUF4145" evidence="1">
    <location>
        <begin position="72"/>
        <end position="159"/>
    </location>
</feature>
<dbReference type="KEGG" id="psic:J4E96_08165"/>